<dbReference type="eggNOG" id="COG0582">
    <property type="taxonomic scope" value="Bacteria"/>
</dbReference>
<keyword evidence="4" id="KW-0233">DNA recombination</keyword>
<evidence type="ECO:0000256" key="2">
    <source>
        <dbReference type="ARBA" id="ARBA00022908"/>
    </source>
</evidence>
<dbReference type="InterPro" id="IPR002104">
    <property type="entry name" value="Integrase_catalytic"/>
</dbReference>
<reference evidence="8 9" key="1">
    <citation type="submission" date="2016-10" db="EMBL/GenBank/DDBJ databases">
        <authorList>
            <person name="de Groot N.N."/>
        </authorList>
    </citation>
    <scope>NUCLEOTIDE SEQUENCE [LARGE SCALE GENOMIC DNA]</scope>
    <source>
        <strain evidence="8 9">CGMCC 1.10959</strain>
    </source>
</reference>
<sequence length="367" mass="41784">MGRSLMARRIKREFPGVTAYFDRHQKRRYRFRQKGFSTEIHGEYGSDEFRRNYERAIRGYRSQEIGAAATKRGTINALVVSYYKSPEFVSLSDSTKATYRREIERLRDEHGHRLVEQMKRAHVVKLLEPLVDRPSARNNRLRMLRMLLNHAVEIGWRADNPTAAIKKMRTGSQGFHTWTDDELSAFFAHHEIGSTAHTAVTLMLYTACSRVDAVRLGWQNVSGSRLQYRRQKTERFSEVVVDIPVHPDLQRVLDALPKSQMTFLETSGGRSRSANGLGNAMRKWCNAAKLPDCTSHGLRKACATRLAEAGASEREIMAWTGHTSPQMVQIYAGKARRGLMADQGFAKLRQNEIGSNVDEPKEDGSTK</sequence>
<accession>A0A1I7CL05</accession>
<proteinExistence type="inferred from homology"/>
<dbReference type="GO" id="GO:0006310">
    <property type="term" value="P:DNA recombination"/>
    <property type="evidence" value="ECO:0007669"/>
    <property type="project" value="UniProtKB-KW"/>
</dbReference>
<dbReference type="InterPro" id="IPR010998">
    <property type="entry name" value="Integrase_recombinase_N"/>
</dbReference>
<dbReference type="PROSITE" id="PS51898">
    <property type="entry name" value="TYR_RECOMBINASE"/>
    <property type="match status" value="1"/>
</dbReference>
<dbReference type="Gene3D" id="1.10.443.10">
    <property type="entry name" value="Intergrase catalytic core"/>
    <property type="match status" value="1"/>
</dbReference>
<dbReference type="InterPro" id="IPR050090">
    <property type="entry name" value="Tyrosine_recombinase_XerCD"/>
</dbReference>
<dbReference type="PANTHER" id="PTHR30349:SF41">
    <property type="entry name" value="INTEGRASE_RECOMBINASE PROTEIN MJ0367-RELATED"/>
    <property type="match status" value="1"/>
</dbReference>
<evidence type="ECO:0000259" key="7">
    <source>
        <dbReference type="PROSITE" id="PS51900"/>
    </source>
</evidence>
<gene>
    <name evidence="8" type="ORF">SAMN05216236_11782</name>
</gene>
<dbReference type="InterPro" id="IPR013762">
    <property type="entry name" value="Integrase-like_cat_sf"/>
</dbReference>
<dbReference type="Proteomes" id="UP000182466">
    <property type="component" value="Unassembled WGS sequence"/>
</dbReference>
<keyword evidence="2" id="KW-0229">DNA integration</keyword>
<dbReference type="STRING" id="999627.SAMN05216236_11782"/>
<organism evidence="8 9">
    <name type="scientific">Sedimentitalea nanhaiensis</name>
    <dbReference type="NCBI Taxonomy" id="999627"/>
    <lineage>
        <taxon>Bacteria</taxon>
        <taxon>Pseudomonadati</taxon>
        <taxon>Pseudomonadota</taxon>
        <taxon>Alphaproteobacteria</taxon>
        <taxon>Rhodobacterales</taxon>
        <taxon>Paracoccaceae</taxon>
        <taxon>Sedimentitalea</taxon>
    </lineage>
</organism>
<dbReference type="Gene3D" id="1.10.150.130">
    <property type="match status" value="1"/>
</dbReference>
<evidence type="ECO:0000256" key="3">
    <source>
        <dbReference type="ARBA" id="ARBA00023125"/>
    </source>
</evidence>
<dbReference type="PANTHER" id="PTHR30349">
    <property type="entry name" value="PHAGE INTEGRASE-RELATED"/>
    <property type="match status" value="1"/>
</dbReference>
<dbReference type="GO" id="GO:0003677">
    <property type="term" value="F:DNA binding"/>
    <property type="evidence" value="ECO:0007669"/>
    <property type="project" value="UniProtKB-UniRule"/>
</dbReference>
<feature type="domain" description="Tyr recombinase" evidence="6">
    <location>
        <begin position="173"/>
        <end position="345"/>
    </location>
</feature>
<dbReference type="GO" id="GO:0015074">
    <property type="term" value="P:DNA integration"/>
    <property type="evidence" value="ECO:0007669"/>
    <property type="project" value="UniProtKB-KW"/>
</dbReference>
<evidence type="ECO:0000259" key="6">
    <source>
        <dbReference type="PROSITE" id="PS51898"/>
    </source>
</evidence>
<keyword evidence="3 5" id="KW-0238">DNA-binding</keyword>
<evidence type="ECO:0000256" key="5">
    <source>
        <dbReference type="PROSITE-ProRule" id="PRU01248"/>
    </source>
</evidence>
<evidence type="ECO:0000313" key="9">
    <source>
        <dbReference type="Proteomes" id="UP000182466"/>
    </source>
</evidence>
<dbReference type="EMBL" id="FPAW01000017">
    <property type="protein sequence ID" value="SFU00111.1"/>
    <property type="molecule type" value="Genomic_DNA"/>
</dbReference>
<dbReference type="SUPFAM" id="SSF56349">
    <property type="entry name" value="DNA breaking-rejoining enzymes"/>
    <property type="match status" value="1"/>
</dbReference>
<dbReference type="PROSITE" id="PS51900">
    <property type="entry name" value="CB"/>
    <property type="match status" value="1"/>
</dbReference>
<dbReference type="InterPro" id="IPR011010">
    <property type="entry name" value="DNA_brk_join_enz"/>
</dbReference>
<feature type="domain" description="Core-binding (CB)" evidence="7">
    <location>
        <begin position="73"/>
        <end position="152"/>
    </location>
</feature>
<comment type="similarity">
    <text evidence="1">Belongs to the 'phage' integrase family.</text>
</comment>
<protein>
    <submittedName>
        <fullName evidence="8">Site-specific recombinase XerD</fullName>
    </submittedName>
</protein>
<keyword evidence="9" id="KW-1185">Reference proteome</keyword>
<evidence type="ECO:0000256" key="1">
    <source>
        <dbReference type="ARBA" id="ARBA00008857"/>
    </source>
</evidence>
<dbReference type="Pfam" id="PF00589">
    <property type="entry name" value="Phage_integrase"/>
    <property type="match status" value="1"/>
</dbReference>
<evidence type="ECO:0000313" key="8">
    <source>
        <dbReference type="EMBL" id="SFU00111.1"/>
    </source>
</evidence>
<dbReference type="InterPro" id="IPR044068">
    <property type="entry name" value="CB"/>
</dbReference>
<name>A0A1I7CL05_9RHOB</name>
<evidence type="ECO:0000256" key="4">
    <source>
        <dbReference type="ARBA" id="ARBA00023172"/>
    </source>
</evidence>
<dbReference type="AlphaFoldDB" id="A0A1I7CL05"/>